<dbReference type="EMBL" id="CP003096">
    <property type="protein sequence ID" value="AER66356.1"/>
    <property type="molecule type" value="Genomic_DNA"/>
</dbReference>
<evidence type="ECO:0000313" key="6">
    <source>
        <dbReference type="EMBL" id="AER66356.1"/>
    </source>
</evidence>
<dbReference type="PANTHER" id="PTHR34138:SF1">
    <property type="entry name" value="CELL SHAPE-DETERMINING PROTEIN MREC"/>
    <property type="match status" value="1"/>
</dbReference>
<evidence type="ECO:0000256" key="3">
    <source>
        <dbReference type="ARBA" id="ARBA00022960"/>
    </source>
</evidence>
<dbReference type="PANTHER" id="PTHR34138">
    <property type="entry name" value="CELL SHAPE-DETERMINING PROTEIN MREC"/>
    <property type="match status" value="1"/>
</dbReference>
<dbReference type="InterPro" id="IPR042177">
    <property type="entry name" value="Cell/Rod_1"/>
</dbReference>
<evidence type="ECO:0000313" key="7">
    <source>
        <dbReference type="Proteomes" id="UP000005868"/>
    </source>
</evidence>
<dbReference type="Gene3D" id="2.40.10.340">
    <property type="entry name" value="Rod shape-determining protein MreC, domain 1"/>
    <property type="match status" value="1"/>
</dbReference>
<gene>
    <name evidence="6" type="ordered locus">Tlie_0621</name>
</gene>
<evidence type="ECO:0000259" key="5">
    <source>
        <dbReference type="Pfam" id="PF04085"/>
    </source>
</evidence>
<evidence type="ECO:0000256" key="1">
    <source>
        <dbReference type="ARBA" id="ARBA00009369"/>
    </source>
</evidence>
<dbReference type="AlphaFoldDB" id="G7V8R5"/>
<dbReference type="InterPro" id="IPR042175">
    <property type="entry name" value="Cell/Rod_MreC_2"/>
</dbReference>
<dbReference type="InterPro" id="IPR055342">
    <property type="entry name" value="MreC_beta-barrel_core"/>
</dbReference>
<proteinExistence type="inferred from homology"/>
<dbReference type="eggNOG" id="COG1792">
    <property type="taxonomic scope" value="Bacteria"/>
</dbReference>
<dbReference type="Pfam" id="PF04085">
    <property type="entry name" value="MreC"/>
    <property type="match status" value="1"/>
</dbReference>
<reference evidence="7" key="1">
    <citation type="submission" date="2011-10" db="EMBL/GenBank/DDBJ databases">
        <title>The complete genome of chromosome of Thermovirga lienii DSM 17291.</title>
        <authorList>
            <consortium name="US DOE Joint Genome Institute (JGI-PGF)"/>
            <person name="Lucas S."/>
            <person name="Copeland A."/>
            <person name="Lapidus A."/>
            <person name="Glavina del Rio T."/>
            <person name="Dalin E."/>
            <person name="Tice H."/>
            <person name="Bruce D."/>
            <person name="Goodwin L."/>
            <person name="Pitluck S."/>
            <person name="Peters L."/>
            <person name="Mikhailova N."/>
            <person name="Saunders E."/>
            <person name="Kyrpides N."/>
            <person name="Mavromatis K."/>
            <person name="Ivanova N."/>
            <person name="Last F.I."/>
            <person name="Brettin T."/>
            <person name="Detter J.C."/>
            <person name="Han C."/>
            <person name="Larimer F."/>
            <person name="Land M."/>
            <person name="Hauser L."/>
            <person name="Markowitz V."/>
            <person name="Cheng J.-F."/>
            <person name="Hugenholtz P."/>
            <person name="Woyke T."/>
            <person name="Wu D."/>
            <person name="Spring S."/>
            <person name="Schroeder M."/>
            <person name="Brambilla E.-M."/>
            <person name="Klenk H.-P."/>
            <person name="Eisen J.A."/>
        </authorList>
    </citation>
    <scope>NUCLEOTIDE SEQUENCE [LARGE SCALE GENOMIC DNA]</scope>
    <source>
        <strain evidence="7">ATCC BAA-1197 / DSM 17291 / Cas60314</strain>
    </source>
</reference>
<evidence type="ECO:0000256" key="2">
    <source>
        <dbReference type="ARBA" id="ARBA00013855"/>
    </source>
</evidence>
<dbReference type="Proteomes" id="UP000005868">
    <property type="component" value="Chromosome"/>
</dbReference>
<reference evidence="6 7" key="2">
    <citation type="journal article" date="2012" name="Stand. Genomic Sci.">
        <title>Genome sequence of the moderately thermophilic, amino-acid-degrading and sulfur-reducing bacterium Thermovirga lienii type strain (Cas60314(T)).</title>
        <authorList>
            <person name="Goker M."/>
            <person name="Saunders E."/>
            <person name="Lapidus A."/>
            <person name="Nolan M."/>
            <person name="Lucas S."/>
            <person name="Hammon N."/>
            <person name="Deshpande S."/>
            <person name="Cheng J.F."/>
            <person name="Han C."/>
            <person name="Tapia R."/>
            <person name="Goodwin L.A."/>
            <person name="Pitluck S."/>
            <person name="Liolios K."/>
            <person name="Mavromatis K."/>
            <person name="Pagani I."/>
            <person name="Ivanova N."/>
            <person name="Mikhailova N."/>
            <person name="Pati A."/>
            <person name="Chen A."/>
            <person name="Palaniappan K."/>
            <person name="Land M."/>
            <person name="Chang Y.J."/>
            <person name="Jeffries C.D."/>
            <person name="Brambilla E.M."/>
            <person name="Rohde M."/>
            <person name="Spring S."/>
            <person name="Detter J.C."/>
            <person name="Woyke T."/>
            <person name="Bristow J."/>
            <person name="Eisen J.A."/>
            <person name="Markowitz V."/>
            <person name="Hugenholtz P."/>
            <person name="Kyrpides N.C."/>
            <person name="Klenk H.P."/>
        </authorList>
    </citation>
    <scope>NUCLEOTIDE SEQUENCE [LARGE SCALE GENOMIC DNA]</scope>
    <source>
        <strain evidence="7">ATCC BAA-1197 / DSM 17291 / Cas60314</strain>
    </source>
</reference>
<feature type="domain" description="Rod shape-determining protein MreC beta-barrel core" evidence="5">
    <location>
        <begin position="108"/>
        <end position="252"/>
    </location>
</feature>
<dbReference type="STRING" id="580340.Tlie_0621"/>
<organism evidence="6 7">
    <name type="scientific">Thermovirga lienii (strain ATCC BAA-1197 / DSM 17291 / Cas60314)</name>
    <dbReference type="NCBI Taxonomy" id="580340"/>
    <lineage>
        <taxon>Bacteria</taxon>
        <taxon>Thermotogati</taxon>
        <taxon>Synergistota</taxon>
        <taxon>Synergistia</taxon>
        <taxon>Synergistales</taxon>
        <taxon>Thermovirgaceae</taxon>
        <taxon>Thermovirga</taxon>
    </lineage>
</organism>
<accession>G7V8R5</accession>
<protein>
    <recommendedName>
        <fullName evidence="2">Cell shape-determining protein MreC</fullName>
    </recommendedName>
    <alternativeName>
        <fullName evidence="4">Cell shape protein MreC</fullName>
    </alternativeName>
</protein>
<dbReference type="GO" id="GO:0008360">
    <property type="term" value="P:regulation of cell shape"/>
    <property type="evidence" value="ECO:0007669"/>
    <property type="project" value="UniProtKB-KW"/>
</dbReference>
<keyword evidence="7" id="KW-1185">Reference proteome</keyword>
<dbReference type="HOGENOM" id="CLU_042663_4_0_0"/>
<dbReference type="KEGG" id="tli:Tlie_0621"/>
<sequence length="259" mass="28568">MLRQVNSAIMHGTFAILLGVTLLLASANNPGVHRIFDLSERVLRIPEFPAFVARRFVAKAVFWFDQGFVLKKELEALRDENTRLKVLLASKEKKKGQRAKSNILTADVTLRRPEEWWVSFRINKGSRDGIRPGYAVLSNGFLVGRIYRVDADQSWVKLLTGSEMLVPAVVAETRDLGVVAGDGKGNLRLLYIPSESPVKAGMNVETALVNEYLPAGLAIGTVGALLESKDGYNTFSVKSKASFSRLYEVQVYIPGGDAK</sequence>
<dbReference type="InterPro" id="IPR007221">
    <property type="entry name" value="MreC"/>
</dbReference>
<evidence type="ECO:0000256" key="4">
    <source>
        <dbReference type="ARBA" id="ARBA00032089"/>
    </source>
</evidence>
<keyword evidence="3" id="KW-0133">Cell shape</keyword>
<dbReference type="Gene3D" id="2.40.10.350">
    <property type="entry name" value="Rod shape-determining protein MreC, domain 2"/>
    <property type="match status" value="1"/>
</dbReference>
<dbReference type="GO" id="GO:0005886">
    <property type="term" value="C:plasma membrane"/>
    <property type="evidence" value="ECO:0007669"/>
    <property type="project" value="TreeGrafter"/>
</dbReference>
<comment type="similarity">
    <text evidence="1">Belongs to the MreC family.</text>
</comment>
<name>G7V8R5_THELD</name>